<dbReference type="EnsemblPlants" id="Kaladp0058s0550.1.v1.1">
    <property type="protein sequence ID" value="Kaladp0058s0550.1.v1.1.CDS.1"/>
    <property type="gene ID" value="Kaladp0058s0550.v1.1"/>
</dbReference>
<name>A0A7N0UB18_KALFE</name>
<dbReference type="AlphaFoldDB" id="A0A7N0UB18"/>
<dbReference type="Gramene" id="Kaladp0058s0550.2.v1.1">
    <property type="protein sequence ID" value="Kaladp0058s0550.2.v1.1.CDS.1"/>
    <property type="gene ID" value="Kaladp0058s0550.v1.1"/>
</dbReference>
<dbReference type="PANTHER" id="PTHR46328">
    <property type="entry name" value="FAR-RED IMPAIRED RESPONSIVE (FAR1) FAMILY PROTEIN-RELATED"/>
    <property type="match status" value="1"/>
</dbReference>
<dbReference type="Pfam" id="PF03101">
    <property type="entry name" value="FAR1"/>
    <property type="match status" value="1"/>
</dbReference>
<dbReference type="InterPro" id="IPR004330">
    <property type="entry name" value="FAR1_DNA_bnd_dom"/>
</dbReference>
<dbReference type="PANTHER" id="PTHR46328:SF38">
    <property type="entry name" value="FAR1 DNA-BINDING DOMAIN PROTEIN"/>
    <property type="match status" value="1"/>
</dbReference>
<reference evidence="2" key="1">
    <citation type="submission" date="2021-01" db="UniProtKB">
        <authorList>
            <consortium name="EnsemblPlants"/>
        </authorList>
    </citation>
    <scope>IDENTIFICATION</scope>
</reference>
<evidence type="ECO:0000259" key="1">
    <source>
        <dbReference type="Pfam" id="PF03101"/>
    </source>
</evidence>
<dbReference type="Gramene" id="Kaladp0058s0550.1.v1.1">
    <property type="protein sequence ID" value="Kaladp0058s0550.1.v1.1.CDS.1"/>
    <property type="gene ID" value="Kaladp0058s0550.v1.1"/>
</dbReference>
<protein>
    <recommendedName>
        <fullName evidence="1">FAR1 domain-containing protein</fullName>
    </recommendedName>
</protein>
<organism evidence="2 3">
    <name type="scientific">Kalanchoe fedtschenkoi</name>
    <name type="common">Lavender scallops</name>
    <name type="synonym">South American air plant</name>
    <dbReference type="NCBI Taxonomy" id="63787"/>
    <lineage>
        <taxon>Eukaryota</taxon>
        <taxon>Viridiplantae</taxon>
        <taxon>Streptophyta</taxon>
        <taxon>Embryophyta</taxon>
        <taxon>Tracheophyta</taxon>
        <taxon>Spermatophyta</taxon>
        <taxon>Magnoliopsida</taxon>
        <taxon>eudicotyledons</taxon>
        <taxon>Gunneridae</taxon>
        <taxon>Pentapetalae</taxon>
        <taxon>Saxifragales</taxon>
        <taxon>Crassulaceae</taxon>
        <taxon>Kalanchoe</taxon>
    </lineage>
</organism>
<feature type="domain" description="FAR1" evidence="1">
    <location>
        <begin position="37"/>
        <end position="105"/>
    </location>
</feature>
<evidence type="ECO:0000313" key="3">
    <source>
        <dbReference type="Proteomes" id="UP000594263"/>
    </source>
</evidence>
<dbReference type="Proteomes" id="UP000594263">
    <property type="component" value="Unplaced"/>
</dbReference>
<evidence type="ECO:0000313" key="2">
    <source>
        <dbReference type="EnsemblPlants" id="Kaladp0058s0550.2.v1.1.CDS.1"/>
    </source>
</evidence>
<sequence>MDLENTDNTGVGDASCETVTGSLGKYFDTMEEVYDAYNHYAARRGFGIRKHFSARSRYNGHIIRKEYVCNKEGFKNVVPQIIDHKKCQRDARIGCLANIEIGQKSEK</sequence>
<proteinExistence type="predicted"/>
<keyword evidence="3" id="KW-1185">Reference proteome</keyword>
<dbReference type="EnsemblPlants" id="Kaladp0058s0550.2.v1.1">
    <property type="protein sequence ID" value="Kaladp0058s0550.2.v1.1.CDS.1"/>
    <property type="gene ID" value="Kaladp0058s0550.v1.1"/>
</dbReference>
<accession>A0A7N0UB18</accession>